<dbReference type="RefSeq" id="XP_034298485.1">
    <property type="nucleotide sequence ID" value="XM_034442594.1"/>
</dbReference>
<dbReference type="PANTHER" id="PTHR33861">
    <property type="entry name" value="PROTEIN CBG18333"/>
    <property type="match status" value="1"/>
</dbReference>
<reference evidence="3" key="1">
    <citation type="submission" date="2025-08" db="UniProtKB">
        <authorList>
            <consortium name="RefSeq"/>
        </authorList>
    </citation>
    <scope>IDENTIFICATION</scope>
    <source>
        <tissue evidence="3">Blood</tissue>
    </source>
</reference>
<evidence type="ECO:0000256" key="1">
    <source>
        <dbReference type="SAM" id="MobiDB-lite"/>
    </source>
</evidence>
<dbReference type="GO" id="GO:0048255">
    <property type="term" value="P:mRNA stabilization"/>
    <property type="evidence" value="ECO:0007669"/>
    <property type="project" value="TreeGrafter"/>
</dbReference>
<dbReference type="GO" id="GO:0007144">
    <property type="term" value="P:female meiosis I"/>
    <property type="evidence" value="ECO:0007669"/>
    <property type="project" value="TreeGrafter"/>
</dbReference>
<feature type="region of interest" description="Disordered" evidence="1">
    <location>
        <begin position="1"/>
        <end position="21"/>
    </location>
</feature>
<dbReference type="Pfam" id="PF15189">
    <property type="entry name" value="MEIOC"/>
    <property type="match status" value="1"/>
</dbReference>
<gene>
    <name evidence="3" type="primary">LOC117680090</name>
</gene>
<accession>A0A6P9E5B0</accession>
<dbReference type="InterPro" id="IPR027963">
    <property type="entry name" value="MEIOC"/>
</dbReference>
<dbReference type="AlphaFoldDB" id="A0A6P9E5B0"/>
<proteinExistence type="predicted"/>
<organism evidence="2 3">
    <name type="scientific">Pantherophis guttatus</name>
    <name type="common">Corn snake</name>
    <name type="synonym">Elaphe guttata</name>
    <dbReference type="NCBI Taxonomy" id="94885"/>
    <lineage>
        <taxon>Eukaryota</taxon>
        <taxon>Metazoa</taxon>
        <taxon>Chordata</taxon>
        <taxon>Craniata</taxon>
        <taxon>Vertebrata</taxon>
        <taxon>Euteleostomi</taxon>
        <taxon>Lepidosauria</taxon>
        <taxon>Squamata</taxon>
        <taxon>Bifurcata</taxon>
        <taxon>Unidentata</taxon>
        <taxon>Episquamata</taxon>
        <taxon>Toxicofera</taxon>
        <taxon>Serpentes</taxon>
        <taxon>Colubroidea</taxon>
        <taxon>Colubridae</taxon>
        <taxon>Colubrinae</taxon>
        <taxon>Pantherophis</taxon>
    </lineage>
</organism>
<dbReference type="GO" id="GO:0005634">
    <property type="term" value="C:nucleus"/>
    <property type="evidence" value="ECO:0007669"/>
    <property type="project" value="TreeGrafter"/>
</dbReference>
<dbReference type="GeneID" id="117680090"/>
<dbReference type="GO" id="GO:0007141">
    <property type="term" value="P:male meiosis I"/>
    <property type="evidence" value="ECO:0007669"/>
    <property type="project" value="TreeGrafter"/>
</dbReference>
<keyword evidence="2" id="KW-1185">Reference proteome</keyword>
<evidence type="ECO:0000313" key="2">
    <source>
        <dbReference type="Proteomes" id="UP001652622"/>
    </source>
</evidence>
<dbReference type="Proteomes" id="UP001652622">
    <property type="component" value="Unplaced"/>
</dbReference>
<dbReference type="InParanoid" id="A0A6P9E5B0"/>
<protein>
    <submittedName>
        <fullName evidence="3">Uncharacterized protein LOC117680090</fullName>
    </submittedName>
</protein>
<dbReference type="PANTHER" id="PTHR33861:SF4">
    <property type="entry name" value="MEIOSIS-SPECIFIC COILED-COIL DOMAIN-CONTAINING PROTEIN MEIOC"/>
    <property type="match status" value="1"/>
</dbReference>
<name>A0A6P9E5B0_PANGU</name>
<sequence>MTHLESSNLDLRGPQGNLSNQEMFPQLLGERTNTAFSMEHPPLSNSSARCEDGARMGTSLHGCPDQRTQIDLFYSASGPDMFALVTSILQEPNESEDMTEWDSQSNSFPPPWTMDLENSSRYSSLFPMNIWDHENQANLIESRNSYEEKLEKASPTEPLSRKLCDLQATGSLPLPCPPCFPPSHEALNPSDPQNKDFTYKDLNQQFDIVPECSNCKKQVDVSRRDCFSSLICPPECYGEDQEGIASGVLGASNTEKSIQLPHSAADGIWYPVILESQLCATRCTYESPQFIYLLTSPFQQLNSIPEGANTELHRNQQQNCPNNPSTSFNNVKSKNSVYPLRDSSNLLSPLPGFQQQNSFYNGDKCLKSRSLNPLRASCAIYKKPNQMNTLPRESSVNSSVVQHFGFQMAPRKCSYLQNYGFSNCKENLKPHNSVGRSRLHLRAPRPERLGEISRNIPPRGWPPCLSANRFAKFRRLDSAPNGNHADQKTRESERRAKMNPAFIGPDWTQLDALRSKKKMGNLFDFLNPAFLHLFPLDTGCSQIPNSPASQPPPFSPSCPSFSVDLQYDNIPHLSHVINRDASPSYYMLPPLIPQDRLITNHVGPSRVLYLRLEDCYKQWRALERERTKMEADLAMSFPRKSFATSSEIPCFRLRANPSQVDRLIWIQFQEQAKVYLLLEKLESLFGVPIHKHTWIILERHLEAIRMTQAKRNNEIFNAVTNWKSRAPRTTNEKDTLALASSVNKLMFSTRKTRTALWCAFQHIVLPRNLTSIPGQNALDLANIPLQTKNRIKGKD</sequence>
<dbReference type="KEGG" id="pgut:117680090"/>
<evidence type="ECO:0000313" key="3">
    <source>
        <dbReference type="RefSeq" id="XP_034298485.1"/>
    </source>
</evidence>
<dbReference type="GO" id="GO:0005737">
    <property type="term" value="C:cytoplasm"/>
    <property type="evidence" value="ECO:0007669"/>
    <property type="project" value="TreeGrafter"/>
</dbReference>